<dbReference type="Gene3D" id="3.40.1010.10">
    <property type="entry name" value="Cobalt-precorrin-4 Transmethylase, Domain 1"/>
    <property type="match status" value="1"/>
</dbReference>
<comment type="similarity">
    <text evidence="6">Belongs to the methyltransferase superfamily. RsmI family.</text>
</comment>
<dbReference type="GO" id="GO:0005737">
    <property type="term" value="C:cytoplasm"/>
    <property type="evidence" value="ECO:0007669"/>
    <property type="project" value="UniProtKB-SubCell"/>
</dbReference>
<dbReference type="PANTHER" id="PTHR46111">
    <property type="entry name" value="RIBOSOMAL RNA SMALL SUBUNIT METHYLTRANSFERASE I"/>
    <property type="match status" value="1"/>
</dbReference>
<dbReference type="InterPro" id="IPR000878">
    <property type="entry name" value="4pyrrol_Mease"/>
</dbReference>
<dbReference type="KEGG" id="bpip:BPP43_09000"/>
<dbReference type="EMBL" id="CP002873">
    <property type="protein sequence ID" value="AGA66985.1"/>
    <property type="molecule type" value="Genomic_DNA"/>
</dbReference>
<dbReference type="AlphaFoldDB" id="A0A3B6VV82"/>
<dbReference type="InterPro" id="IPR008189">
    <property type="entry name" value="rRNA_ssu_MeTfrase_I"/>
</dbReference>
<dbReference type="NCBIfam" id="TIGR00096">
    <property type="entry name" value="16S rRNA (cytidine(1402)-2'-O)-methyltransferase"/>
    <property type="match status" value="1"/>
</dbReference>
<feature type="domain" description="Tetrapyrrole methylase" evidence="7">
    <location>
        <begin position="17"/>
        <end position="215"/>
    </location>
</feature>
<protein>
    <recommendedName>
        <fullName evidence="6">Ribosomal RNA small subunit methyltransferase I</fullName>
        <ecNumber evidence="6">2.1.1.198</ecNumber>
    </recommendedName>
    <alternativeName>
        <fullName evidence="6">16S rRNA 2'-O-ribose C1402 methyltransferase</fullName>
    </alternativeName>
    <alternativeName>
        <fullName evidence="6">rRNA (cytidine-2'-O-)-methyltransferase RsmI</fullName>
    </alternativeName>
</protein>
<sequence>MENINLNDNINIENSAIYVVATPIGNMEDITIRALKILTNVDFILAEDTRVTLKLLNAYNIKKTVYSYHSHSTEKKIDEYIKNIINGSSVAIVSDAGTPCISDPGVSIITKAIENNIKIIPVGGISAFTTLLSASGISGNTLFVGFLSNKSGKRKNQLKELYSNEKNIIVLYESVHRIKACIEDIVNIFGENTYIVIGRELTKKFEQIIRDKASNILAFFTNNSILDKGEFCIIIDNRKSKVCKANAENILCKESDYDN</sequence>
<dbReference type="InterPro" id="IPR014776">
    <property type="entry name" value="4pyrrole_Mease_sub2"/>
</dbReference>
<dbReference type="InterPro" id="IPR035996">
    <property type="entry name" value="4pyrrol_Methylase_sf"/>
</dbReference>
<keyword evidence="1 6" id="KW-0963">Cytoplasm</keyword>
<organism evidence="8 9">
    <name type="scientific">Brachyspira pilosicoli P43/6/78</name>
    <dbReference type="NCBI Taxonomy" id="1042417"/>
    <lineage>
        <taxon>Bacteria</taxon>
        <taxon>Pseudomonadati</taxon>
        <taxon>Spirochaetota</taxon>
        <taxon>Spirochaetia</taxon>
        <taxon>Brachyspirales</taxon>
        <taxon>Brachyspiraceae</taxon>
        <taxon>Brachyspira</taxon>
    </lineage>
</organism>
<accession>A0A3B6VV82</accession>
<gene>
    <name evidence="6" type="primary">rsmI</name>
    <name evidence="8" type="ORF">BPP43_09000</name>
</gene>
<dbReference type="FunFam" id="3.40.1010.10:FF:000007">
    <property type="entry name" value="Ribosomal RNA small subunit methyltransferase I"/>
    <property type="match status" value="1"/>
</dbReference>
<comment type="function">
    <text evidence="6">Catalyzes the 2'-O-methylation of the ribose of cytidine 1402 (C1402) in 16S rRNA.</text>
</comment>
<name>A0A3B6VV82_BRAPL</name>
<keyword evidence="4 6" id="KW-0808">Transferase</keyword>
<reference evidence="8 9" key="1">
    <citation type="journal article" date="2013" name="Genome Announc.">
        <title>Complete Genome Sequence of the Porcine Strain Brachyspira pilosicoli P43/6/78(T.).</title>
        <authorList>
            <person name="Lin C."/>
            <person name="den Bakker H.C."/>
            <person name="Suzuki H."/>
            <person name="Lefebure T."/>
            <person name="Ponnala L."/>
            <person name="Sun Q."/>
            <person name="Stanhope M.J."/>
            <person name="Wiedmann M."/>
            <person name="Duhamel G.E."/>
        </authorList>
    </citation>
    <scope>NUCLEOTIDE SEQUENCE [LARGE SCALE GENOMIC DNA]</scope>
    <source>
        <strain evidence="8 9">P43/6/78</strain>
    </source>
</reference>
<keyword evidence="2 6" id="KW-0698">rRNA processing</keyword>
<dbReference type="CDD" id="cd11648">
    <property type="entry name" value="RsmI"/>
    <property type="match status" value="1"/>
</dbReference>
<comment type="subcellular location">
    <subcellularLocation>
        <location evidence="6">Cytoplasm</location>
    </subcellularLocation>
</comment>
<evidence type="ECO:0000313" key="9">
    <source>
        <dbReference type="Proteomes" id="UP000010793"/>
    </source>
</evidence>
<dbReference type="SUPFAM" id="SSF53790">
    <property type="entry name" value="Tetrapyrrole methylase"/>
    <property type="match status" value="1"/>
</dbReference>
<evidence type="ECO:0000256" key="6">
    <source>
        <dbReference type="HAMAP-Rule" id="MF_01877"/>
    </source>
</evidence>
<evidence type="ECO:0000256" key="1">
    <source>
        <dbReference type="ARBA" id="ARBA00022490"/>
    </source>
</evidence>
<evidence type="ECO:0000256" key="3">
    <source>
        <dbReference type="ARBA" id="ARBA00022603"/>
    </source>
</evidence>
<dbReference type="GO" id="GO:0070677">
    <property type="term" value="F:rRNA (cytosine-2'-O-)-methyltransferase activity"/>
    <property type="evidence" value="ECO:0007669"/>
    <property type="project" value="UniProtKB-UniRule"/>
</dbReference>
<dbReference type="Proteomes" id="UP000010793">
    <property type="component" value="Chromosome"/>
</dbReference>
<evidence type="ECO:0000256" key="2">
    <source>
        <dbReference type="ARBA" id="ARBA00022552"/>
    </source>
</evidence>
<comment type="catalytic activity">
    <reaction evidence="6">
        <text>cytidine(1402) in 16S rRNA + S-adenosyl-L-methionine = 2'-O-methylcytidine(1402) in 16S rRNA + S-adenosyl-L-homocysteine + H(+)</text>
        <dbReference type="Rhea" id="RHEA:42924"/>
        <dbReference type="Rhea" id="RHEA-COMP:10285"/>
        <dbReference type="Rhea" id="RHEA-COMP:10286"/>
        <dbReference type="ChEBI" id="CHEBI:15378"/>
        <dbReference type="ChEBI" id="CHEBI:57856"/>
        <dbReference type="ChEBI" id="CHEBI:59789"/>
        <dbReference type="ChEBI" id="CHEBI:74495"/>
        <dbReference type="ChEBI" id="CHEBI:82748"/>
        <dbReference type="EC" id="2.1.1.198"/>
    </reaction>
</comment>
<dbReference type="Pfam" id="PF00590">
    <property type="entry name" value="TP_methylase"/>
    <property type="match status" value="1"/>
</dbReference>
<dbReference type="PIRSF" id="PIRSF005917">
    <property type="entry name" value="MTase_YraL"/>
    <property type="match status" value="1"/>
</dbReference>
<evidence type="ECO:0000256" key="4">
    <source>
        <dbReference type="ARBA" id="ARBA00022679"/>
    </source>
</evidence>
<dbReference type="Gene3D" id="3.30.950.10">
    <property type="entry name" value="Methyltransferase, Cobalt-precorrin-4 Transmethylase, Domain 2"/>
    <property type="match status" value="1"/>
</dbReference>
<dbReference type="RefSeq" id="WP_015274698.1">
    <property type="nucleotide sequence ID" value="NC_019908.1"/>
</dbReference>
<dbReference type="EC" id="2.1.1.198" evidence="6"/>
<dbReference type="HAMAP" id="MF_01877">
    <property type="entry name" value="16SrRNA_methyltr_I"/>
    <property type="match status" value="1"/>
</dbReference>
<proteinExistence type="inferred from homology"/>
<dbReference type="PROSITE" id="PS01296">
    <property type="entry name" value="RSMI"/>
    <property type="match status" value="1"/>
</dbReference>
<evidence type="ECO:0000259" key="7">
    <source>
        <dbReference type="Pfam" id="PF00590"/>
    </source>
</evidence>
<keyword evidence="9" id="KW-1185">Reference proteome</keyword>
<keyword evidence="5 6" id="KW-0949">S-adenosyl-L-methionine</keyword>
<dbReference type="InterPro" id="IPR018063">
    <property type="entry name" value="SAM_MeTrfase_RsmI_CS"/>
</dbReference>
<keyword evidence="3 6" id="KW-0489">Methyltransferase</keyword>
<dbReference type="PANTHER" id="PTHR46111:SF1">
    <property type="entry name" value="RIBOSOMAL RNA SMALL SUBUNIT METHYLTRANSFERASE I"/>
    <property type="match status" value="1"/>
</dbReference>
<dbReference type="InterPro" id="IPR014777">
    <property type="entry name" value="4pyrrole_Mease_sub1"/>
</dbReference>
<evidence type="ECO:0000256" key="5">
    <source>
        <dbReference type="ARBA" id="ARBA00022691"/>
    </source>
</evidence>
<evidence type="ECO:0000313" key="8">
    <source>
        <dbReference type="EMBL" id="AGA66985.1"/>
    </source>
</evidence>